<name>A0A6A5Y280_9PLEO</name>
<reference evidence="2" key="1">
    <citation type="journal article" date="2020" name="Stud. Mycol.">
        <title>101 Dothideomycetes genomes: a test case for predicting lifestyles and emergence of pathogens.</title>
        <authorList>
            <person name="Haridas S."/>
            <person name="Albert R."/>
            <person name="Binder M."/>
            <person name="Bloem J."/>
            <person name="Labutti K."/>
            <person name="Salamov A."/>
            <person name="Andreopoulos B."/>
            <person name="Baker S."/>
            <person name="Barry K."/>
            <person name="Bills G."/>
            <person name="Bluhm B."/>
            <person name="Cannon C."/>
            <person name="Castanera R."/>
            <person name="Culley D."/>
            <person name="Daum C."/>
            <person name="Ezra D."/>
            <person name="Gonzalez J."/>
            <person name="Henrissat B."/>
            <person name="Kuo A."/>
            <person name="Liang C."/>
            <person name="Lipzen A."/>
            <person name="Lutzoni F."/>
            <person name="Magnuson J."/>
            <person name="Mondo S."/>
            <person name="Nolan M."/>
            <person name="Ohm R."/>
            <person name="Pangilinan J."/>
            <person name="Park H.-J."/>
            <person name="Ramirez L."/>
            <person name="Alfaro M."/>
            <person name="Sun H."/>
            <person name="Tritt A."/>
            <person name="Yoshinaga Y."/>
            <person name="Zwiers L.-H."/>
            <person name="Turgeon B."/>
            <person name="Goodwin S."/>
            <person name="Spatafora J."/>
            <person name="Crous P."/>
            <person name="Grigoriev I."/>
        </authorList>
    </citation>
    <scope>NUCLEOTIDE SEQUENCE</scope>
    <source>
        <strain evidence="2">CBS 175.79</strain>
    </source>
</reference>
<sequence length="376" mass="40109">MYSRKIILAALFGLVTAAPKPQRINISALKELSTPSVLGPDLAAISATASSYDPSKAASAAAAAIATDPVTVQKRTVDIHYAKRAACEREPGGTGPIPGDGTVNDYLAIDGPLARAALNAPTPSGYTKSFTNLHGSTQQIGYLTFFTMPGTDYDVEGCAARCNSDSYCYAFNIYYERDPAVDPSIDCPNPAPATNIKCSLYGYPVTAGTATNTGQYRGPPDANGQAFHVVIAGSNGYTKLTATPVPDPLANFTGPSELLRGAIDAPLDNGVDTYLGMRLYNDGPYDPTQCAAICEAQNAYNRATANNATGTYKPCNFFNSYILVKNEVPQGTYCGFYTRTWGNEYADNVGYQDGEDVYTIEESYTFFRTVPDSGRL</sequence>
<evidence type="ECO:0000256" key="1">
    <source>
        <dbReference type="SAM" id="SignalP"/>
    </source>
</evidence>
<feature type="chain" id="PRO_5025616148" evidence="1">
    <location>
        <begin position="18"/>
        <end position="376"/>
    </location>
</feature>
<feature type="signal peptide" evidence="1">
    <location>
        <begin position="1"/>
        <end position="17"/>
    </location>
</feature>
<keyword evidence="1" id="KW-0732">Signal</keyword>
<dbReference type="GeneID" id="54290326"/>
<dbReference type="EMBL" id="ML978067">
    <property type="protein sequence ID" value="KAF2019366.1"/>
    <property type="molecule type" value="Genomic_DNA"/>
</dbReference>
<protein>
    <submittedName>
        <fullName evidence="2">Uncharacterized protein</fullName>
    </submittedName>
</protein>
<organism evidence="2 3">
    <name type="scientific">Aaosphaeria arxii CBS 175.79</name>
    <dbReference type="NCBI Taxonomy" id="1450172"/>
    <lineage>
        <taxon>Eukaryota</taxon>
        <taxon>Fungi</taxon>
        <taxon>Dikarya</taxon>
        <taxon>Ascomycota</taxon>
        <taxon>Pezizomycotina</taxon>
        <taxon>Dothideomycetes</taxon>
        <taxon>Pleosporomycetidae</taxon>
        <taxon>Pleosporales</taxon>
        <taxon>Pleosporales incertae sedis</taxon>
        <taxon>Aaosphaeria</taxon>
    </lineage>
</organism>
<dbReference type="RefSeq" id="XP_033387705.1">
    <property type="nucleotide sequence ID" value="XM_033532929.1"/>
</dbReference>
<dbReference type="OrthoDB" id="271448at2759"/>
<keyword evidence="3" id="KW-1185">Reference proteome</keyword>
<dbReference type="PANTHER" id="PTHR36578:SF1">
    <property type="entry name" value="APPLE DOMAIN-CONTAINING PROTEIN"/>
    <property type="match status" value="1"/>
</dbReference>
<accession>A0A6A5Y280</accession>
<dbReference type="Proteomes" id="UP000799778">
    <property type="component" value="Unassembled WGS sequence"/>
</dbReference>
<evidence type="ECO:0000313" key="3">
    <source>
        <dbReference type="Proteomes" id="UP000799778"/>
    </source>
</evidence>
<dbReference type="AlphaFoldDB" id="A0A6A5Y280"/>
<proteinExistence type="predicted"/>
<dbReference type="PANTHER" id="PTHR36578">
    <property type="entry name" value="CHROMOSOME 15, WHOLE GENOME SHOTGUN SEQUENCE"/>
    <property type="match status" value="1"/>
</dbReference>
<gene>
    <name evidence="2" type="ORF">BU24DRAFT_476374</name>
</gene>
<evidence type="ECO:0000313" key="2">
    <source>
        <dbReference type="EMBL" id="KAF2019366.1"/>
    </source>
</evidence>